<feature type="repeat" description="Cell wall-binding" evidence="2">
    <location>
        <begin position="579"/>
        <end position="598"/>
    </location>
</feature>
<evidence type="ECO:0000313" key="5">
    <source>
        <dbReference type="Proteomes" id="UP000184245"/>
    </source>
</evidence>
<reference evidence="4 5" key="1">
    <citation type="submission" date="2016-11" db="EMBL/GenBank/DDBJ databases">
        <authorList>
            <person name="Jaros S."/>
            <person name="Januszkiewicz K."/>
            <person name="Wedrychowicz H."/>
        </authorList>
    </citation>
    <scope>NUCLEOTIDE SEQUENCE [LARGE SCALE GENOMIC DNA]</scope>
    <source>
        <strain evidence="4 5">DSM 17459</strain>
    </source>
</reference>
<feature type="signal peptide" evidence="3">
    <location>
        <begin position="1"/>
        <end position="31"/>
    </location>
</feature>
<name>A0A1M4ZR28_9CLOT</name>
<dbReference type="Pfam" id="PF01473">
    <property type="entry name" value="Choline_bind_1"/>
    <property type="match status" value="5"/>
</dbReference>
<organism evidence="4 5">
    <name type="scientific">Lactonifactor longoviformis DSM 17459</name>
    <dbReference type="NCBI Taxonomy" id="1122155"/>
    <lineage>
        <taxon>Bacteria</taxon>
        <taxon>Bacillati</taxon>
        <taxon>Bacillota</taxon>
        <taxon>Clostridia</taxon>
        <taxon>Eubacteriales</taxon>
        <taxon>Clostridiaceae</taxon>
        <taxon>Lactonifactor</taxon>
    </lineage>
</organism>
<feature type="repeat" description="Cell wall-binding" evidence="2">
    <location>
        <begin position="559"/>
        <end position="578"/>
    </location>
</feature>
<keyword evidence="1" id="KW-0677">Repeat</keyword>
<sequence length="806" mass="90769">MKRKRQHMKTLYLAFTAAVFLAVLWAVPVLAGSAPAHAGAQISAENVHSLTIQDSVTCSDGNTLVFDRDFAETSGGERFYFADVKIAAGSPYYFAPVTQEGWTFTTGDISGTAPDQDLVLVFHYTTDLTSEEVTYDYSDDSYIPESRTGKAVRTLQFEAERNGEPWPGITLKTESPIALGKYPGSYVPDISAEEMECYEETEPLSFVTGEDGRNNLVTEFPAAGESGDTAYYTLPQLQLSSTITMIYNNGIGTLKDPYGNTYGGYSLYEPSDSLPSSTVISVFNGENEKALQASVSLSYEENTYYFTSDKESDNFWLPYSFFITDYIKKGYILDVENTSTGATVIAELNTKYVKPSKPSVTWQITNKGRRYIRPDGTYPINMWECVDSTWYYFNKDGYCVRGWQYLHGKWYYMNSVGAMQTGWQKIDGSWYYFDSSGAMQTGWLNLGSTWYFLDSSGAMKTGWVQTGGSWYYLESSGAMKTGWFKQGSTWYYLTGSGAMKTGWLLDSSTWYYFNSSGKMQTGWLKQGRNWYYLTGSGAMKTGWFRQGSWYYFRTDGTMATGWYLDKNTWYYANSGGAMQTGWLRQGNTWYYLTGSGAMATGWYQVGGTWYYADKSGKMLTGWIKDGSIWYYLTSSGSMTKNRWIGNYYVGSSGAMYVSRFTPDGFYVNGSGQWIPISGSEFKQDGLRLVSSYFYLTLPESWAGKVAYYSEKDFWGIWYNETASSAEGEISADILDVFAFNSESESLAGLTELENTRNHGQHAGRWFISGNSTSDTIDISIFTQEQQEEIQKLRAEASSILDSIVFR</sequence>
<evidence type="ECO:0000256" key="1">
    <source>
        <dbReference type="ARBA" id="ARBA00022737"/>
    </source>
</evidence>
<accession>A0A1M4ZR28</accession>
<dbReference type="Gene3D" id="2.10.270.10">
    <property type="entry name" value="Cholin Binding"/>
    <property type="match status" value="4"/>
</dbReference>
<feature type="repeat" description="Cell wall-binding" evidence="2">
    <location>
        <begin position="599"/>
        <end position="618"/>
    </location>
</feature>
<evidence type="ECO:0000256" key="3">
    <source>
        <dbReference type="SAM" id="SignalP"/>
    </source>
</evidence>
<dbReference type="OrthoDB" id="9800780at2"/>
<dbReference type="AlphaFoldDB" id="A0A1M4ZR28"/>
<dbReference type="Pfam" id="PF19085">
    <property type="entry name" value="Choline_bind_2"/>
    <property type="match status" value="1"/>
</dbReference>
<feature type="repeat" description="Cell wall-binding" evidence="2">
    <location>
        <begin position="520"/>
        <end position="539"/>
    </location>
</feature>
<dbReference type="RefSeq" id="WP_072852933.1">
    <property type="nucleotide sequence ID" value="NZ_FQVI01000016.1"/>
</dbReference>
<feature type="repeat" description="Cell wall-binding" evidence="2">
    <location>
        <begin position="440"/>
        <end position="459"/>
    </location>
</feature>
<proteinExistence type="predicted"/>
<feature type="repeat" description="Cell wall-binding" evidence="2">
    <location>
        <begin position="500"/>
        <end position="519"/>
    </location>
</feature>
<feature type="repeat" description="Cell wall-binding" evidence="2">
    <location>
        <begin position="480"/>
        <end position="499"/>
    </location>
</feature>
<dbReference type="PROSITE" id="PS51170">
    <property type="entry name" value="CW"/>
    <property type="match status" value="11"/>
</dbReference>
<feature type="repeat" description="Cell wall-binding" evidence="2">
    <location>
        <begin position="400"/>
        <end position="419"/>
    </location>
</feature>
<dbReference type="STRING" id="1122155.SAMN02745158_02863"/>
<evidence type="ECO:0000256" key="2">
    <source>
        <dbReference type="PROSITE-ProRule" id="PRU00591"/>
    </source>
</evidence>
<protein>
    <submittedName>
        <fullName evidence="4">Glucan-binding domain-containing protein (YG repeat)</fullName>
    </submittedName>
</protein>
<keyword evidence="3" id="KW-0732">Signal</keyword>
<feature type="chain" id="PRO_5012861109" evidence="3">
    <location>
        <begin position="32"/>
        <end position="806"/>
    </location>
</feature>
<dbReference type="Pfam" id="PF19127">
    <property type="entry name" value="Choline_bind_3"/>
    <property type="match status" value="3"/>
</dbReference>
<gene>
    <name evidence="4" type="ORF">SAMN02745158_02863</name>
</gene>
<dbReference type="SUPFAM" id="SSF69360">
    <property type="entry name" value="Cell wall binding repeat"/>
    <property type="match status" value="3"/>
</dbReference>
<keyword evidence="5" id="KW-1185">Reference proteome</keyword>
<feature type="repeat" description="Cell wall-binding" evidence="2">
    <location>
        <begin position="420"/>
        <end position="439"/>
    </location>
</feature>
<evidence type="ECO:0000313" key="4">
    <source>
        <dbReference type="EMBL" id="SHF20252.1"/>
    </source>
</evidence>
<dbReference type="EMBL" id="FQVI01000016">
    <property type="protein sequence ID" value="SHF20252.1"/>
    <property type="molecule type" value="Genomic_DNA"/>
</dbReference>
<feature type="repeat" description="Cell wall-binding" evidence="2">
    <location>
        <begin position="619"/>
        <end position="638"/>
    </location>
</feature>
<dbReference type="InterPro" id="IPR018337">
    <property type="entry name" value="Cell_wall/Cho-bd_repeat"/>
</dbReference>
<dbReference type="Proteomes" id="UP000184245">
    <property type="component" value="Unassembled WGS sequence"/>
</dbReference>
<feature type="repeat" description="Cell wall-binding" evidence="2">
    <location>
        <begin position="460"/>
        <end position="479"/>
    </location>
</feature>